<keyword evidence="3" id="KW-1185">Reference proteome</keyword>
<dbReference type="Proteomes" id="UP000006039">
    <property type="component" value="Unassembled WGS sequence"/>
</dbReference>
<dbReference type="HOGENOM" id="CLU_1722470_0_0_1"/>
<evidence type="ECO:0000313" key="3">
    <source>
        <dbReference type="Proteomes" id="UP000006039"/>
    </source>
</evidence>
<dbReference type="RefSeq" id="XP_009216677.1">
    <property type="nucleotide sequence ID" value="XM_009218413.1"/>
</dbReference>
<dbReference type="eggNOG" id="ENOG502T4C6">
    <property type="taxonomic scope" value="Eukaryota"/>
</dbReference>
<name>J3NHC5_GAET3</name>
<evidence type="ECO:0000313" key="1">
    <source>
        <dbReference type="EMBL" id="EJT80668.1"/>
    </source>
</evidence>
<reference evidence="2" key="5">
    <citation type="submission" date="2018-04" db="UniProtKB">
        <authorList>
            <consortium name="EnsemblFungi"/>
        </authorList>
    </citation>
    <scope>IDENTIFICATION</scope>
    <source>
        <strain evidence="2">R3-111a-1</strain>
    </source>
</reference>
<evidence type="ECO:0000313" key="2">
    <source>
        <dbReference type="EnsemblFungi" id="EJT80668"/>
    </source>
</evidence>
<proteinExistence type="predicted"/>
<reference evidence="2" key="4">
    <citation type="journal article" date="2015" name="G3 (Bethesda)">
        <title>Genome sequences of three phytopathogenic species of the Magnaporthaceae family of fungi.</title>
        <authorList>
            <person name="Okagaki L.H."/>
            <person name="Nunes C.C."/>
            <person name="Sailsbery J."/>
            <person name="Clay B."/>
            <person name="Brown D."/>
            <person name="John T."/>
            <person name="Oh Y."/>
            <person name="Young N."/>
            <person name="Fitzgerald M."/>
            <person name="Haas B.J."/>
            <person name="Zeng Q."/>
            <person name="Young S."/>
            <person name="Adiconis X."/>
            <person name="Fan L."/>
            <person name="Levin J.Z."/>
            <person name="Mitchell T.K."/>
            <person name="Okubara P.A."/>
            <person name="Farman M.L."/>
            <person name="Kohn L.M."/>
            <person name="Birren B."/>
            <person name="Ma L.-J."/>
            <person name="Dean R.A."/>
        </authorList>
    </citation>
    <scope>NUCLEOTIDE SEQUENCE</scope>
    <source>
        <strain evidence="2">R3-111a-1</strain>
    </source>
</reference>
<dbReference type="EMBL" id="GL385395">
    <property type="protein sequence ID" value="EJT80668.1"/>
    <property type="molecule type" value="Genomic_DNA"/>
</dbReference>
<dbReference type="GeneID" id="20341120"/>
<dbReference type="VEuPathDB" id="FungiDB:GGTG_00662"/>
<accession>J3NHC5</accession>
<organism evidence="1">
    <name type="scientific">Gaeumannomyces tritici (strain R3-111a-1)</name>
    <name type="common">Wheat and barley take-all root rot fungus</name>
    <name type="synonym">Gaeumannomyces graminis var. tritici</name>
    <dbReference type="NCBI Taxonomy" id="644352"/>
    <lineage>
        <taxon>Eukaryota</taxon>
        <taxon>Fungi</taxon>
        <taxon>Dikarya</taxon>
        <taxon>Ascomycota</taxon>
        <taxon>Pezizomycotina</taxon>
        <taxon>Sordariomycetes</taxon>
        <taxon>Sordariomycetidae</taxon>
        <taxon>Magnaporthales</taxon>
        <taxon>Magnaporthaceae</taxon>
        <taxon>Gaeumannomyces</taxon>
    </lineage>
</organism>
<reference evidence="1" key="3">
    <citation type="submission" date="2010-09" db="EMBL/GenBank/DDBJ databases">
        <title>Annotation of Gaeumannomyces graminis var. tritici R3-111a-1.</title>
        <authorList>
            <consortium name="The Broad Institute Genome Sequencing Platform"/>
            <person name="Ma L.-J."/>
            <person name="Dead R."/>
            <person name="Young S.K."/>
            <person name="Zeng Q."/>
            <person name="Gargeya S."/>
            <person name="Fitzgerald M."/>
            <person name="Haas B."/>
            <person name="Abouelleil A."/>
            <person name="Alvarado L."/>
            <person name="Arachchi H.M."/>
            <person name="Berlin A."/>
            <person name="Brown A."/>
            <person name="Chapman S.B."/>
            <person name="Chen Z."/>
            <person name="Dunbar C."/>
            <person name="Freedman E."/>
            <person name="Gearin G."/>
            <person name="Gellesch M."/>
            <person name="Goldberg J."/>
            <person name="Griggs A."/>
            <person name="Gujja S."/>
            <person name="Heiman D."/>
            <person name="Howarth C."/>
            <person name="Larson L."/>
            <person name="Lui A."/>
            <person name="MacDonald P.J.P."/>
            <person name="Mehta T."/>
            <person name="Montmayeur A."/>
            <person name="Murphy C."/>
            <person name="Neiman D."/>
            <person name="Pearson M."/>
            <person name="Priest M."/>
            <person name="Roberts A."/>
            <person name="Saif S."/>
            <person name="Shea T."/>
            <person name="Shenoy N."/>
            <person name="Sisk P."/>
            <person name="Stolte C."/>
            <person name="Sykes S."/>
            <person name="Yandava C."/>
            <person name="Wortman J."/>
            <person name="Nusbaum C."/>
            <person name="Birren B."/>
        </authorList>
    </citation>
    <scope>NUCLEOTIDE SEQUENCE</scope>
    <source>
        <strain evidence="1">R3-111a-1</strain>
    </source>
</reference>
<reference evidence="3" key="1">
    <citation type="submission" date="2010-07" db="EMBL/GenBank/DDBJ databases">
        <title>The genome sequence of Gaeumannomyces graminis var. tritici strain R3-111a-1.</title>
        <authorList>
            <consortium name="The Broad Institute Genome Sequencing Platform"/>
            <person name="Ma L.-J."/>
            <person name="Dead R."/>
            <person name="Young S."/>
            <person name="Zeng Q."/>
            <person name="Koehrsen M."/>
            <person name="Alvarado L."/>
            <person name="Berlin A."/>
            <person name="Chapman S.B."/>
            <person name="Chen Z."/>
            <person name="Freedman E."/>
            <person name="Gellesch M."/>
            <person name="Goldberg J."/>
            <person name="Griggs A."/>
            <person name="Gujja S."/>
            <person name="Heilman E.R."/>
            <person name="Heiman D."/>
            <person name="Hepburn T."/>
            <person name="Howarth C."/>
            <person name="Jen D."/>
            <person name="Larson L."/>
            <person name="Mehta T."/>
            <person name="Neiman D."/>
            <person name="Pearson M."/>
            <person name="Roberts A."/>
            <person name="Saif S."/>
            <person name="Shea T."/>
            <person name="Shenoy N."/>
            <person name="Sisk P."/>
            <person name="Stolte C."/>
            <person name="Sykes S."/>
            <person name="Walk T."/>
            <person name="White J."/>
            <person name="Yandava C."/>
            <person name="Haas B."/>
            <person name="Nusbaum C."/>
            <person name="Birren B."/>
        </authorList>
    </citation>
    <scope>NUCLEOTIDE SEQUENCE [LARGE SCALE GENOMIC DNA]</scope>
    <source>
        <strain evidence="3">R3-111a-1</strain>
    </source>
</reference>
<dbReference type="EnsemblFungi" id="EJT80668">
    <property type="protein sequence ID" value="EJT80668"/>
    <property type="gene ID" value="GGTG_00662"/>
</dbReference>
<dbReference type="OrthoDB" id="4062651at2759"/>
<dbReference type="AlphaFoldDB" id="J3NHC5"/>
<gene>
    <name evidence="2" type="primary">20341120</name>
    <name evidence="1" type="ORF">GGTG_00662</name>
</gene>
<reference evidence="1" key="2">
    <citation type="submission" date="2010-07" db="EMBL/GenBank/DDBJ databases">
        <authorList>
            <consortium name="The Broad Institute Genome Sequencing Platform"/>
            <consortium name="Broad Institute Genome Sequencing Center for Infectious Disease"/>
            <person name="Ma L.-J."/>
            <person name="Dead R."/>
            <person name="Young S."/>
            <person name="Zeng Q."/>
            <person name="Koehrsen M."/>
            <person name="Alvarado L."/>
            <person name="Berlin A."/>
            <person name="Chapman S.B."/>
            <person name="Chen Z."/>
            <person name="Freedman E."/>
            <person name="Gellesch M."/>
            <person name="Goldberg J."/>
            <person name="Griggs A."/>
            <person name="Gujja S."/>
            <person name="Heilman E.R."/>
            <person name="Heiman D."/>
            <person name="Hepburn T."/>
            <person name="Howarth C."/>
            <person name="Jen D."/>
            <person name="Larson L."/>
            <person name="Mehta T."/>
            <person name="Neiman D."/>
            <person name="Pearson M."/>
            <person name="Roberts A."/>
            <person name="Saif S."/>
            <person name="Shea T."/>
            <person name="Shenoy N."/>
            <person name="Sisk P."/>
            <person name="Stolte C."/>
            <person name="Sykes S."/>
            <person name="Walk T."/>
            <person name="White J."/>
            <person name="Yandava C."/>
            <person name="Haas B."/>
            <person name="Nusbaum C."/>
            <person name="Birren B."/>
        </authorList>
    </citation>
    <scope>NUCLEOTIDE SEQUENCE</scope>
    <source>
        <strain evidence="1">R3-111a-1</strain>
    </source>
</reference>
<sequence>MSRADFEPERIWGDDAETTVFAQGYGLGHTAMFSFTLDPSKPPTAMLNRICTRFHALETSTEAGTFPNADIMRQALWKAVEVVWLQCLAGPRIDDVGAMVDSHDDTWVESATRVRFRDGPTGLHVFKGMDFRAYLTHCDDEGDKNARHMIDC</sequence>
<protein>
    <submittedName>
        <fullName evidence="1 2">Uncharacterized protein</fullName>
    </submittedName>
</protein>